<dbReference type="Pfam" id="PF00072">
    <property type="entry name" value="Response_reg"/>
    <property type="match status" value="1"/>
</dbReference>
<accession>A0ABS4KUN8</accession>
<comment type="function">
    <text evidence="2">May play the central regulatory role in sporulation. It may be an element of the effector pathway responsible for the activation of sporulation genes in response to nutritional stress. Spo0A may act in concert with spo0H (a sigma factor) to control the expression of some genes that are critical to the sporulation process.</text>
</comment>
<dbReference type="InterPro" id="IPR007492">
    <property type="entry name" value="LytTR_DNA-bd_dom"/>
</dbReference>
<proteinExistence type="predicted"/>
<dbReference type="InterPro" id="IPR001789">
    <property type="entry name" value="Sig_transdc_resp-reg_receiver"/>
</dbReference>
<dbReference type="Gene3D" id="3.40.50.2300">
    <property type="match status" value="1"/>
</dbReference>
<dbReference type="Proteomes" id="UP001519307">
    <property type="component" value="Unassembled WGS sequence"/>
</dbReference>
<reference evidence="6 7" key="1">
    <citation type="submission" date="2021-03" db="EMBL/GenBank/DDBJ databases">
        <title>Genomic Encyclopedia of Type Strains, Phase IV (KMG-IV): sequencing the most valuable type-strain genomes for metagenomic binning, comparative biology and taxonomic classification.</title>
        <authorList>
            <person name="Goeker M."/>
        </authorList>
    </citation>
    <scope>NUCLEOTIDE SEQUENCE [LARGE SCALE GENOMIC DNA]</scope>
    <source>
        <strain evidence="6 7">DSM 28783</strain>
    </source>
</reference>
<dbReference type="InterPro" id="IPR011006">
    <property type="entry name" value="CheY-like_superfamily"/>
</dbReference>
<dbReference type="Gene3D" id="2.40.50.40">
    <property type="match status" value="1"/>
</dbReference>
<dbReference type="PANTHER" id="PTHR37299:SF1">
    <property type="entry name" value="STAGE 0 SPORULATION PROTEIN A HOMOLOG"/>
    <property type="match status" value="1"/>
</dbReference>
<dbReference type="PANTHER" id="PTHR37299">
    <property type="entry name" value="TRANSCRIPTIONAL REGULATOR-RELATED"/>
    <property type="match status" value="1"/>
</dbReference>
<dbReference type="RefSeq" id="WP_209702326.1">
    <property type="nucleotide sequence ID" value="NZ_JAGGLM010000011.1"/>
</dbReference>
<evidence type="ECO:0000259" key="4">
    <source>
        <dbReference type="PROSITE" id="PS50110"/>
    </source>
</evidence>
<feature type="modified residue" description="4-aspartylphosphate" evidence="3">
    <location>
        <position position="57"/>
    </location>
</feature>
<dbReference type="SMART" id="SM00448">
    <property type="entry name" value="REC"/>
    <property type="match status" value="1"/>
</dbReference>
<evidence type="ECO:0000313" key="6">
    <source>
        <dbReference type="EMBL" id="MBP2033176.1"/>
    </source>
</evidence>
<dbReference type="SUPFAM" id="SSF52172">
    <property type="entry name" value="CheY-like"/>
    <property type="match status" value="1"/>
</dbReference>
<feature type="domain" description="HTH LytTR-type" evidence="5">
    <location>
        <begin position="154"/>
        <end position="257"/>
    </location>
</feature>
<dbReference type="InterPro" id="IPR046947">
    <property type="entry name" value="LytR-like"/>
</dbReference>
<name>A0ABS4KUN8_9CLOT</name>
<keyword evidence="3" id="KW-0597">Phosphoprotein</keyword>
<keyword evidence="7" id="KW-1185">Reference proteome</keyword>
<dbReference type="PROSITE" id="PS50930">
    <property type="entry name" value="HTH_LYTTR"/>
    <property type="match status" value="1"/>
</dbReference>
<dbReference type="SMART" id="SM00850">
    <property type="entry name" value="LytTR"/>
    <property type="match status" value="1"/>
</dbReference>
<dbReference type="Gene3D" id="2.20.25.10">
    <property type="match status" value="1"/>
</dbReference>
<protein>
    <recommendedName>
        <fullName evidence="1">Stage 0 sporulation protein A homolog</fullName>
    </recommendedName>
</protein>
<evidence type="ECO:0000256" key="1">
    <source>
        <dbReference type="ARBA" id="ARBA00018672"/>
    </source>
</evidence>
<evidence type="ECO:0000313" key="7">
    <source>
        <dbReference type="Proteomes" id="UP001519307"/>
    </source>
</evidence>
<evidence type="ECO:0000259" key="5">
    <source>
        <dbReference type="PROSITE" id="PS50930"/>
    </source>
</evidence>
<gene>
    <name evidence="6" type="ORF">J2Z42_001863</name>
</gene>
<dbReference type="Pfam" id="PF04397">
    <property type="entry name" value="LytTR"/>
    <property type="match status" value="1"/>
</dbReference>
<dbReference type="EMBL" id="JAGGLM010000011">
    <property type="protein sequence ID" value="MBP2033176.1"/>
    <property type="molecule type" value="Genomic_DNA"/>
</dbReference>
<comment type="caution">
    <text evidence="6">The sequence shown here is derived from an EMBL/GenBank/DDBJ whole genome shotgun (WGS) entry which is preliminary data.</text>
</comment>
<organism evidence="6 7">
    <name type="scientific">Clostridium algifaecis</name>
    <dbReference type="NCBI Taxonomy" id="1472040"/>
    <lineage>
        <taxon>Bacteria</taxon>
        <taxon>Bacillati</taxon>
        <taxon>Bacillota</taxon>
        <taxon>Clostridia</taxon>
        <taxon>Eubacteriales</taxon>
        <taxon>Clostridiaceae</taxon>
        <taxon>Clostridium</taxon>
    </lineage>
</organism>
<evidence type="ECO:0000256" key="2">
    <source>
        <dbReference type="ARBA" id="ARBA00024867"/>
    </source>
</evidence>
<feature type="domain" description="Response regulatory" evidence="4">
    <location>
        <begin position="6"/>
        <end position="120"/>
    </location>
</feature>
<sequence length="257" mass="30138">MDNKLNCVIVEDEIPAAKELEYIISKYDNILVNGIATNGKSGLEIIKDKRPDAVFMDINMPLKNGIELAKEVKEFDNSIDVIFVTAYEEHAVEAFRLYALDYVLKPFDENRIDITINRLIDKWKEKNEKKEKLPDLLNQIVDNIHNTEKIVKRIACEKNGKIVLINTKDIYFCYIKNEKTYVKTKDESYLVGYTLGQIEEKTKFFRTHRSYLVNMDNIKELYSWFNGTYKLVMNDKNNTEVPISRSNVKKLKKYLEI</sequence>
<dbReference type="PROSITE" id="PS50110">
    <property type="entry name" value="RESPONSE_REGULATORY"/>
    <property type="match status" value="1"/>
</dbReference>
<evidence type="ECO:0000256" key="3">
    <source>
        <dbReference type="PROSITE-ProRule" id="PRU00169"/>
    </source>
</evidence>